<organism evidence="1">
    <name type="scientific">marine metagenome</name>
    <dbReference type="NCBI Taxonomy" id="408172"/>
    <lineage>
        <taxon>unclassified sequences</taxon>
        <taxon>metagenomes</taxon>
        <taxon>ecological metagenomes</taxon>
    </lineage>
</organism>
<evidence type="ECO:0000313" key="1">
    <source>
        <dbReference type="EMBL" id="SVB73679.1"/>
    </source>
</evidence>
<dbReference type="AlphaFoldDB" id="A0A382GFI5"/>
<name>A0A382GFI5_9ZZZZ</name>
<proteinExistence type="predicted"/>
<accession>A0A382GFI5</accession>
<gene>
    <name evidence="1" type="ORF">METZ01_LOCUS226533</name>
</gene>
<sequence length="99" mass="11194">MAIMIECPGAVPDENGKTGRRCRKRNPLGTKTCSNCGQSLKRGGGLVYWIEWREEGRKKRQRIGPSKEAAELRLGEIRKALVEERHIDRDKGARMCLGE</sequence>
<dbReference type="EMBL" id="UINC01055142">
    <property type="protein sequence ID" value="SVB73679.1"/>
    <property type="molecule type" value="Genomic_DNA"/>
</dbReference>
<feature type="non-terminal residue" evidence="1">
    <location>
        <position position="99"/>
    </location>
</feature>
<protein>
    <submittedName>
        <fullName evidence="1">Uncharacterized protein</fullName>
    </submittedName>
</protein>
<reference evidence="1" key="1">
    <citation type="submission" date="2018-05" db="EMBL/GenBank/DDBJ databases">
        <authorList>
            <person name="Lanie J.A."/>
            <person name="Ng W.-L."/>
            <person name="Kazmierczak K.M."/>
            <person name="Andrzejewski T.M."/>
            <person name="Davidsen T.M."/>
            <person name="Wayne K.J."/>
            <person name="Tettelin H."/>
            <person name="Glass J.I."/>
            <person name="Rusch D."/>
            <person name="Podicherti R."/>
            <person name="Tsui H.-C.T."/>
            <person name="Winkler M.E."/>
        </authorList>
    </citation>
    <scope>NUCLEOTIDE SEQUENCE</scope>
</reference>